<dbReference type="Proteomes" id="UP000054937">
    <property type="component" value="Unassembled WGS sequence"/>
</dbReference>
<reference evidence="3 4" key="1">
    <citation type="journal article" date="2015" name="Sci. Rep.">
        <title>Genome of the facultative scuticociliatosis pathogen Pseudocohnilembus persalinus provides insight into its virulence through horizontal gene transfer.</title>
        <authorList>
            <person name="Xiong J."/>
            <person name="Wang G."/>
            <person name="Cheng J."/>
            <person name="Tian M."/>
            <person name="Pan X."/>
            <person name="Warren A."/>
            <person name="Jiang C."/>
            <person name="Yuan D."/>
            <person name="Miao W."/>
        </authorList>
    </citation>
    <scope>NUCLEOTIDE SEQUENCE [LARGE SCALE GENOMIC DNA]</scope>
    <source>
        <strain evidence="3">36N120E</strain>
    </source>
</reference>
<dbReference type="OrthoDB" id="422728at2759"/>
<feature type="compositionally biased region" description="Low complexity" evidence="2">
    <location>
        <begin position="474"/>
        <end position="486"/>
    </location>
</feature>
<dbReference type="GO" id="GO:0005739">
    <property type="term" value="C:mitochondrion"/>
    <property type="evidence" value="ECO:0007669"/>
    <property type="project" value="TreeGrafter"/>
</dbReference>
<dbReference type="PANTHER" id="PTHR16295">
    <property type="entry name" value="TRAF-TYPE ZINC FINGER PROTEIN-RELATED"/>
    <property type="match status" value="1"/>
</dbReference>
<dbReference type="AlphaFoldDB" id="A0A0V0QI23"/>
<dbReference type="EMBL" id="LDAU01000166">
    <property type="protein sequence ID" value="KRX01717.1"/>
    <property type="molecule type" value="Genomic_DNA"/>
</dbReference>
<keyword evidence="1" id="KW-0175">Coiled coil</keyword>
<dbReference type="PANTHER" id="PTHR16295:SF10">
    <property type="entry name" value="EXPRESSED PROTEIN"/>
    <property type="match status" value="1"/>
</dbReference>
<name>A0A0V0QI23_PSEPJ</name>
<keyword evidence="4" id="KW-1185">Reference proteome</keyword>
<evidence type="ECO:0000313" key="3">
    <source>
        <dbReference type="EMBL" id="KRX01717.1"/>
    </source>
</evidence>
<feature type="compositionally biased region" description="Polar residues" evidence="2">
    <location>
        <begin position="234"/>
        <end position="251"/>
    </location>
</feature>
<evidence type="ECO:0000256" key="1">
    <source>
        <dbReference type="SAM" id="Coils"/>
    </source>
</evidence>
<feature type="compositionally biased region" description="Polar residues" evidence="2">
    <location>
        <begin position="394"/>
        <end position="412"/>
    </location>
</feature>
<accession>A0A0V0QI23</accession>
<dbReference type="Pfam" id="PF23580">
    <property type="entry name" value="Znf_XAF1_N"/>
    <property type="match status" value="1"/>
</dbReference>
<dbReference type="InterPro" id="IPR051986">
    <property type="entry name" value="Innate_Immune_Apopt_Reg"/>
</dbReference>
<evidence type="ECO:0000313" key="4">
    <source>
        <dbReference type="Proteomes" id="UP000054937"/>
    </source>
</evidence>
<evidence type="ECO:0008006" key="5">
    <source>
        <dbReference type="Google" id="ProtNLM"/>
    </source>
</evidence>
<proteinExistence type="predicted"/>
<feature type="region of interest" description="Disordered" evidence="2">
    <location>
        <begin position="467"/>
        <end position="509"/>
    </location>
</feature>
<gene>
    <name evidence="3" type="ORF">PPERSA_01587</name>
</gene>
<protein>
    <recommendedName>
        <fullName evidence="5">TRAF-type domain-containing protein</fullName>
    </recommendedName>
</protein>
<dbReference type="OMA" id="IMHNEND"/>
<comment type="caution">
    <text evidence="3">The sequence shown here is derived from an EMBL/GenBank/DDBJ whole genome shotgun (WGS) entry which is preliminary data.</text>
</comment>
<evidence type="ECO:0000256" key="2">
    <source>
        <dbReference type="SAM" id="MobiDB-lite"/>
    </source>
</evidence>
<sequence>MEEEKKAQCENCEKYFPESKIDLHEAYCIRNIKKCEQCGEFIDKNEIEEHNEQEHQKKPCKYCQVELEPKYLETHQELNCIKRPVQCQFCDMTVTQSEKLNHEGKCGTKTKICQFCNKYIQIRDYDTHYIMCQSDQIKKQEQEKQQKLMEQQQQQQQQLYQKKPEIKSSNYQQQQIKNNDQISSSQMQRQSINKKPESYLKNNAKNIINNAQFQQQQYKPQVKDKYQPPKSNIPIKNSGINQQQQSKNPAQNLIKNKPSINNISSNKNSMANKIQANKIPNSQQQQTIKNLHNIQKPYQPQNKYQSQPQKKEYNQQSYDKNYNQDKIYSKNQNQSKVNYNDYDNKYSQQLQQQYNLGQDDYYDPNQLNLDSEELAKQLLAQEQLEIEKKYGAKFNNQNERNQNIMHNENDNNFDYYDRQFQQQRQRQQQQEQQLSQDNHIYEAQNNNQMGESFYQSQDPDLQRILMEKNRRLQQDQPQSQRVPQNQFGDDEWIEDPILSRIIEQSKKER</sequence>
<organism evidence="3 4">
    <name type="scientific">Pseudocohnilembus persalinus</name>
    <name type="common">Ciliate</name>
    <dbReference type="NCBI Taxonomy" id="266149"/>
    <lineage>
        <taxon>Eukaryota</taxon>
        <taxon>Sar</taxon>
        <taxon>Alveolata</taxon>
        <taxon>Ciliophora</taxon>
        <taxon>Intramacronucleata</taxon>
        <taxon>Oligohymenophorea</taxon>
        <taxon>Scuticociliatia</taxon>
        <taxon>Philasterida</taxon>
        <taxon>Pseudocohnilembidae</taxon>
        <taxon>Pseudocohnilembus</taxon>
    </lineage>
</organism>
<feature type="coiled-coil region" evidence="1">
    <location>
        <begin position="134"/>
        <end position="162"/>
    </location>
</feature>
<feature type="region of interest" description="Disordered" evidence="2">
    <location>
        <begin position="215"/>
        <end position="266"/>
    </location>
</feature>
<feature type="compositionally biased region" description="Low complexity" evidence="2">
    <location>
        <begin position="252"/>
        <end position="266"/>
    </location>
</feature>
<dbReference type="InterPro" id="IPR013083">
    <property type="entry name" value="Znf_RING/FYVE/PHD"/>
</dbReference>
<dbReference type="Gene3D" id="3.30.40.10">
    <property type="entry name" value="Zinc/RING finger domain, C3HC4 (zinc finger)"/>
    <property type="match status" value="2"/>
</dbReference>
<dbReference type="InParanoid" id="A0A0V0QI23"/>
<feature type="region of interest" description="Disordered" evidence="2">
    <location>
        <begin position="392"/>
        <end position="412"/>
    </location>
</feature>